<evidence type="ECO:0000313" key="3">
    <source>
        <dbReference type="Proteomes" id="UP001151760"/>
    </source>
</evidence>
<proteinExistence type="predicted"/>
<feature type="region of interest" description="Disordered" evidence="1">
    <location>
        <begin position="30"/>
        <end position="60"/>
    </location>
</feature>
<reference evidence="2" key="1">
    <citation type="journal article" date="2022" name="Int. J. Mol. Sci.">
        <title>Draft Genome of Tanacetum Coccineum: Genomic Comparison of Closely Related Tanacetum-Family Plants.</title>
        <authorList>
            <person name="Yamashiro T."/>
            <person name="Shiraishi A."/>
            <person name="Nakayama K."/>
            <person name="Satake H."/>
        </authorList>
    </citation>
    <scope>NUCLEOTIDE SEQUENCE</scope>
</reference>
<accession>A0ABQ5GU85</accession>
<evidence type="ECO:0000256" key="1">
    <source>
        <dbReference type="SAM" id="MobiDB-lite"/>
    </source>
</evidence>
<gene>
    <name evidence="2" type="ORF">Tco_1053547</name>
</gene>
<name>A0ABQ5GU85_9ASTR</name>
<reference evidence="2" key="2">
    <citation type="submission" date="2022-01" db="EMBL/GenBank/DDBJ databases">
        <authorList>
            <person name="Yamashiro T."/>
            <person name="Shiraishi A."/>
            <person name="Satake H."/>
            <person name="Nakayama K."/>
        </authorList>
    </citation>
    <scope>NUCLEOTIDE SEQUENCE</scope>
</reference>
<sequence length="454" mass="50055">MDRPIWQEGLSNDEDPYEAIRQAYLDWTDTESEPFEDPVETKTPELPLTIASPTSLSKSTPPVLVPILRKTVRMAVRVPPAMSSGLSARMAEVAAMSESAFCKRFRSTYESLPSLSPPDLPLRKHYRGTSELVEDSEEDDDEEDEKIEESIESDSVSEDAEDEGPTAEDEDPAAGDEGLTAGIEGPSMDDESYDLDDECHGMDNESRGLDDEGHGIESDVLSLEEEEVVPGGQQQAAPVVGTAVSAPLGLGYGALRRQELALEEDHPTLTTWTDLKDGMVYIDVPAYPPPAPPVQTPTLPEWTSGSLPISLSPSVVPLPISSPMIPLTVPSPVATPAIAETKGFFTELGAQVEMQGGLIRDHAIRLEELSPALFERYDRDIGELFTRSGPLGMRFSRRGENQDLRLQLSEERHARLELAEVVDSMRRRRTNRKVIDCGWSLEVLERVVMINWET</sequence>
<comment type="caution">
    <text evidence="2">The sequence shown here is derived from an EMBL/GenBank/DDBJ whole genome shotgun (WGS) entry which is preliminary data.</text>
</comment>
<feature type="compositionally biased region" description="Acidic residues" evidence="1">
    <location>
        <begin position="132"/>
        <end position="174"/>
    </location>
</feature>
<protein>
    <submittedName>
        <fullName evidence="2">Uncharacterized protein</fullName>
    </submittedName>
</protein>
<feature type="compositionally biased region" description="Polar residues" evidence="1">
    <location>
        <begin position="51"/>
        <end position="60"/>
    </location>
</feature>
<organism evidence="2 3">
    <name type="scientific">Tanacetum coccineum</name>
    <dbReference type="NCBI Taxonomy" id="301880"/>
    <lineage>
        <taxon>Eukaryota</taxon>
        <taxon>Viridiplantae</taxon>
        <taxon>Streptophyta</taxon>
        <taxon>Embryophyta</taxon>
        <taxon>Tracheophyta</taxon>
        <taxon>Spermatophyta</taxon>
        <taxon>Magnoliopsida</taxon>
        <taxon>eudicotyledons</taxon>
        <taxon>Gunneridae</taxon>
        <taxon>Pentapetalae</taxon>
        <taxon>asterids</taxon>
        <taxon>campanulids</taxon>
        <taxon>Asterales</taxon>
        <taxon>Asteraceae</taxon>
        <taxon>Asteroideae</taxon>
        <taxon>Anthemideae</taxon>
        <taxon>Anthemidinae</taxon>
        <taxon>Tanacetum</taxon>
    </lineage>
</organism>
<feature type="compositionally biased region" description="Basic and acidic residues" evidence="1">
    <location>
        <begin position="198"/>
        <end position="213"/>
    </location>
</feature>
<dbReference type="Proteomes" id="UP001151760">
    <property type="component" value="Unassembled WGS sequence"/>
</dbReference>
<dbReference type="EMBL" id="BQNB010018878">
    <property type="protein sequence ID" value="GJT79205.1"/>
    <property type="molecule type" value="Genomic_DNA"/>
</dbReference>
<feature type="compositionally biased region" description="Acidic residues" evidence="1">
    <location>
        <begin position="187"/>
        <end position="197"/>
    </location>
</feature>
<evidence type="ECO:0000313" key="2">
    <source>
        <dbReference type="EMBL" id="GJT79205.1"/>
    </source>
</evidence>
<feature type="region of interest" description="Disordered" evidence="1">
    <location>
        <begin position="112"/>
        <end position="213"/>
    </location>
</feature>
<keyword evidence="3" id="KW-1185">Reference proteome</keyword>